<evidence type="ECO:0000313" key="3">
    <source>
        <dbReference type="Proteomes" id="UP000828390"/>
    </source>
</evidence>
<proteinExistence type="predicted"/>
<protein>
    <submittedName>
        <fullName evidence="2">Uncharacterized protein</fullName>
    </submittedName>
</protein>
<accession>A0A9D4BH45</accession>
<sequence length="60" mass="7099">MQRSNVGKKTSQQRWEKTSGKLSFGPFAQPNCSVRMQPKYNVAATFDAHWVRRRMMRRLI</sequence>
<dbReference type="EMBL" id="JAIWYP010000016">
    <property type="protein sequence ID" value="KAH3695335.1"/>
    <property type="molecule type" value="Genomic_DNA"/>
</dbReference>
<dbReference type="AlphaFoldDB" id="A0A9D4BH45"/>
<comment type="caution">
    <text evidence="2">The sequence shown here is derived from an EMBL/GenBank/DDBJ whole genome shotgun (WGS) entry which is preliminary data.</text>
</comment>
<keyword evidence="3" id="KW-1185">Reference proteome</keyword>
<dbReference type="Proteomes" id="UP000828390">
    <property type="component" value="Unassembled WGS sequence"/>
</dbReference>
<reference evidence="2" key="2">
    <citation type="submission" date="2020-11" db="EMBL/GenBank/DDBJ databases">
        <authorList>
            <person name="McCartney M.A."/>
            <person name="Auch B."/>
            <person name="Kono T."/>
            <person name="Mallez S."/>
            <person name="Becker A."/>
            <person name="Gohl D.M."/>
            <person name="Silverstein K.A.T."/>
            <person name="Koren S."/>
            <person name="Bechman K.B."/>
            <person name="Herman A."/>
            <person name="Abrahante J.E."/>
            <person name="Garbe J."/>
        </authorList>
    </citation>
    <scope>NUCLEOTIDE SEQUENCE</scope>
    <source>
        <strain evidence="2">Duluth1</strain>
        <tissue evidence="2">Whole animal</tissue>
    </source>
</reference>
<evidence type="ECO:0000313" key="2">
    <source>
        <dbReference type="EMBL" id="KAH3695335.1"/>
    </source>
</evidence>
<name>A0A9D4BH45_DREPO</name>
<feature type="region of interest" description="Disordered" evidence="1">
    <location>
        <begin position="1"/>
        <end position="22"/>
    </location>
</feature>
<organism evidence="2 3">
    <name type="scientific">Dreissena polymorpha</name>
    <name type="common">Zebra mussel</name>
    <name type="synonym">Mytilus polymorpha</name>
    <dbReference type="NCBI Taxonomy" id="45954"/>
    <lineage>
        <taxon>Eukaryota</taxon>
        <taxon>Metazoa</taxon>
        <taxon>Spiralia</taxon>
        <taxon>Lophotrochozoa</taxon>
        <taxon>Mollusca</taxon>
        <taxon>Bivalvia</taxon>
        <taxon>Autobranchia</taxon>
        <taxon>Heteroconchia</taxon>
        <taxon>Euheterodonta</taxon>
        <taxon>Imparidentia</taxon>
        <taxon>Neoheterodontei</taxon>
        <taxon>Myida</taxon>
        <taxon>Dreissenoidea</taxon>
        <taxon>Dreissenidae</taxon>
        <taxon>Dreissena</taxon>
    </lineage>
</organism>
<gene>
    <name evidence="2" type="ORF">DPMN_082792</name>
</gene>
<feature type="compositionally biased region" description="Polar residues" evidence="1">
    <location>
        <begin position="1"/>
        <end position="13"/>
    </location>
</feature>
<reference evidence="2" key="1">
    <citation type="journal article" date="2019" name="bioRxiv">
        <title>The Genome of the Zebra Mussel, Dreissena polymorpha: A Resource for Invasive Species Research.</title>
        <authorList>
            <person name="McCartney M.A."/>
            <person name="Auch B."/>
            <person name="Kono T."/>
            <person name="Mallez S."/>
            <person name="Zhang Y."/>
            <person name="Obille A."/>
            <person name="Becker A."/>
            <person name="Abrahante J.E."/>
            <person name="Garbe J."/>
            <person name="Badalamenti J.P."/>
            <person name="Herman A."/>
            <person name="Mangelson H."/>
            <person name="Liachko I."/>
            <person name="Sullivan S."/>
            <person name="Sone E.D."/>
            <person name="Koren S."/>
            <person name="Silverstein K.A.T."/>
            <person name="Beckman K.B."/>
            <person name="Gohl D.M."/>
        </authorList>
    </citation>
    <scope>NUCLEOTIDE SEQUENCE</scope>
    <source>
        <strain evidence="2">Duluth1</strain>
        <tissue evidence="2">Whole animal</tissue>
    </source>
</reference>
<evidence type="ECO:0000256" key="1">
    <source>
        <dbReference type="SAM" id="MobiDB-lite"/>
    </source>
</evidence>